<keyword evidence="1" id="KW-0472">Membrane</keyword>
<keyword evidence="3" id="KW-1185">Reference proteome</keyword>
<evidence type="ECO:0000313" key="2">
    <source>
        <dbReference type="EMBL" id="MFD0990999.1"/>
    </source>
</evidence>
<organism evidence="2 3">
    <name type="scientific">Mariniflexile jejuense</name>
    <dbReference type="NCBI Taxonomy" id="1173582"/>
    <lineage>
        <taxon>Bacteria</taxon>
        <taxon>Pseudomonadati</taxon>
        <taxon>Bacteroidota</taxon>
        <taxon>Flavobacteriia</taxon>
        <taxon>Flavobacteriales</taxon>
        <taxon>Flavobacteriaceae</taxon>
        <taxon>Mariniflexile</taxon>
    </lineage>
</organism>
<accession>A0ABW3JKS8</accession>
<keyword evidence="1" id="KW-0812">Transmembrane</keyword>
<comment type="caution">
    <text evidence="2">The sequence shown here is derived from an EMBL/GenBank/DDBJ whole genome shotgun (WGS) entry which is preliminary data.</text>
</comment>
<evidence type="ECO:0000256" key="1">
    <source>
        <dbReference type="SAM" id="Phobius"/>
    </source>
</evidence>
<dbReference type="Proteomes" id="UP001597061">
    <property type="component" value="Unassembled WGS sequence"/>
</dbReference>
<gene>
    <name evidence="2" type="ORF">ACFQ1R_12900</name>
</gene>
<feature type="transmembrane region" description="Helical" evidence="1">
    <location>
        <begin position="51"/>
        <end position="71"/>
    </location>
</feature>
<feature type="transmembrane region" description="Helical" evidence="1">
    <location>
        <begin position="91"/>
        <end position="111"/>
    </location>
</feature>
<keyword evidence="1" id="KW-1133">Transmembrane helix</keyword>
<evidence type="ECO:0000313" key="3">
    <source>
        <dbReference type="Proteomes" id="UP001597061"/>
    </source>
</evidence>
<dbReference type="RefSeq" id="WP_379926665.1">
    <property type="nucleotide sequence ID" value="NZ_JBHTJI010000024.1"/>
</dbReference>
<proteinExistence type="predicted"/>
<name>A0ABW3JKS8_9FLAO</name>
<feature type="transmembrane region" description="Helical" evidence="1">
    <location>
        <begin position="13"/>
        <end position="31"/>
    </location>
</feature>
<sequence length="112" mass="12850">MELTQRHIKKIKWTSRMAFASLGILIFALLVNEFREPLLGIKEGYAPHNFGFNFTFFLPAMLTALGLGLAVVGRTIKHWGIWTDLNKKWTLIGLSIPAIGFWVFIIIRMFIL</sequence>
<reference evidence="3" key="1">
    <citation type="journal article" date="2019" name="Int. J. Syst. Evol. Microbiol.">
        <title>The Global Catalogue of Microorganisms (GCM) 10K type strain sequencing project: providing services to taxonomists for standard genome sequencing and annotation.</title>
        <authorList>
            <consortium name="The Broad Institute Genomics Platform"/>
            <consortium name="The Broad Institute Genome Sequencing Center for Infectious Disease"/>
            <person name="Wu L."/>
            <person name="Ma J."/>
        </authorList>
    </citation>
    <scope>NUCLEOTIDE SEQUENCE [LARGE SCALE GENOMIC DNA]</scope>
    <source>
        <strain evidence="3">CCUG 62414</strain>
    </source>
</reference>
<protein>
    <submittedName>
        <fullName evidence="2">Uncharacterized protein</fullName>
    </submittedName>
</protein>
<dbReference type="EMBL" id="JBHTJI010000024">
    <property type="protein sequence ID" value="MFD0990999.1"/>
    <property type="molecule type" value="Genomic_DNA"/>
</dbReference>